<evidence type="ECO:0000313" key="2">
    <source>
        <dbReference type="Proteomes" id="UP000324800"/>
    </source>
</evidence>
<accession>A0A5J4TQN9</accession>
<name>A0A5J4TQN9_9EUKA</name>
<reference evidence="1 2" key="1">
    <citation type="submission" date="2019-03" db="EMBL/GenBank/DDBJ databases">
        <title>Single cell metagenomics reveals metabolic interactions within the superorganism composed of flagellate Streblomastix strix and complex community of Bacteroidetes bacteria on its surface.</title>
        <authorList>
            <person name="Treitli S.C."/>
            <person name="Kolisko M."/>
            <person name="Husnik F."/>
            <person name="Keeling P."/>
            <person name="Hampl V."/>
        </authorList>
    </citation>
    <scope>NUCLEOTIDE SEQUENCE [LARGE SCALE GENOMIC DNA]</scope>
    <source>
        <strain evidence="1">ST1C</strain>
    </source>
</reference>
<dbReference type="AlphaFoldDB" id="A0A5J4TQN9"/>
<comment type="caution">
    <text evidence="1">The sequence shown here is derived from an EMBL/GenBank/DDBJ whole genome shotgun (WGS) entry which is preliminary data.</text>
</comment>
<dbReference type="EMBL" id="SNRW01026753">
    <property type="protein sequence ID" value="KAA6360578.1"/>
    <property type="molecule type" value="Genomic_DNA"/>
</dbReference>
<dbReference type="Proteomes" id="UP000324800">
    <property type="component" value="Unassembled WGS sequence"/>
</dbReference>
<sequence>MCLIFPKDPRCITCFENPCYQNMNSNAALAFDGFDIQIQNTSIERHGQPIYWGAVECYYYVDSNGKYPPAPVLYTIHDIFWLFCSNDGGPCGYDTTYPFDEVIEQITSI</sequence>
<evidence type="ECO:0000313" key="1">
    <source>
        <dbReference type="EMBL" id="KAA6360578.1"/>
    </source>
</evidence>
<organism evidence="1 2">
    <name type="scientific">Streblomastix strix</name>
    <dbReference type="NCBI Taxonomy" id="222440"/>
    <lineage>
        <taxon>Eukaryota</taxon>
        <taxon>Metamonada</taxon>
        <taxon>Preaxostyla</taxon>
        <taxon>Oxymonadida</taxon>
        <taxon>Streblomastigidae</taxon>
        <taxon>Streblomastix</taxon>
    </lineage>
</organism>
<gene>
    <name evidence="1" type="ORF">EZS28_043895</name>
</gene>
<protein>
    <submittedName>
        <fullName evidence="1">Uncharacterized protein</fullName>
    </submittedName>
</protein>
<proteinExistence type="predicted"/>